<feature type="domain" description="START" evidence="1">
    <location>
        <begin position="52"/>
        <end position="238"/>
    </location>
</feature>
<reference evidence="2" key="3">
    <citation type="submission" date="2015-02" db="UniProtKB">
        <authorList>
            <consortium name="EnsemblProtists"/>
        </authorList>
    </citation>
    <scope>IDENTIFICATION</scope>
    <source>
        <strain evidence="2">DAOM BR144</strain>
    </source>
</reference>
<dbReference type="Proteomes" id="UP000019132">
    <property type="component" value="Unassembled WGS sequence"/>
</dbReference>
<dbReference type="HOGENOM" id="CLU_079507_0_0_1"/>
<dbReference type="AlphaFoldDB" id="K3WTW3"/>
<accession>K3WTW3</accession>
<name>K3WTW3_GLOUD</name>
<dbReference type="PANTHER" id="PTHR19308">
    <property type="entry name" value="PHOSPHATIDYLCHOLINE TRANSFER PROTEIN"/>
    <property type="match status" value="1"/>
</dbReference>
<sequence length="238" mass="25740">MTFFFGETTPAPAAANVKAYKSIADVDFHAFGEENVQILLNRHSGQDKVTTWQLVDTQTEGDGKVWKGEVKGSSWSPFRASRRISADKVTIQNALLDPEVLLKLDDMTESMQVLKSVGKDGEMSLRHMVSKGAFPIAAREFVFITYVTTLPDGRLIIASRSIPLEGVQAVNGTVRATNLISGYIIQEAVDANGKPCCDVTLLAHADLSGYIPATVVNMLGTSATVKILANLEAVVKKL</sequence>
<dbReference type="VEuPathDB" id="FungiDB:PYU1_G008393"/>
<dbReference type="InParanoid" id="K3WTW3"/>
<dbReference type="eggNOG" id="ENOG502SCZI">
    <property type="taxonomic scope" value="Eukaryota"/>
</dbReference>
<dbReference type="PANTHER" id="PTHR19308:SF14">
    <property type="entry name" value="START DOMAIN-CONTAINING PROTEIN"/>
    <property type="match status" value="1"/>
</dbReference>
<dbReference type="GO" id="GO:0005737">
    <property type="term" value="C:cytoplasm"/>
    <property type="evidence" value="ECO:0007669"/>
    <property type="project" value="UniProtKB-ARBA"/>
</dbReference>
<dbReference type="InterPro" id="IPR023393">
    <property type="entry name" value="START-like_dom_sf"/>
</dbReference>
<dbReference type="CDD" id="cd00177">
    <property type="entry name" value="START"/>
    <property type="match status" value="1"/>
</dbReference>
<dbReference type="InterPro" id="IPR051213">
    <property type="entry name" value="START_lipid_transfer"/>
</dbReference>
<dbReference type="PROSITE" id="PS50848">
    <property type="entry name" value="START"/>
    <property type="match status" value="1"/>
</dbReference>
<proteinExistence type="predicted"/>
<dbReference type="EMBL" id="GL376613">
    <property type="status" value="NOT_ANNOTATED_CDS"/>
    <property type="molecule type" value="Genomic_DNA"/>
</dbReference>
<dbReference type="Pfam" id="PF01852">
    <property type="entry name" value="START"/>
    <property type="match status" value="1"/>
</dbReference>
<dbReference type="Gene3D" id="3.30.530.20">
    <property type="match status" value="1"/>
</dbReference>
<reference evidence="3" key="2">
    <citation type="submission" date="2010-04" db="EMBL/GenBank/DDBJ databases">
        <authorList>
            <person name="Buell R."/>
            <person name="Hamilton J."/>
            <person name="Hostetler J."/>
        </authorList>
    </citation>
    <scope>NUCLEOTIDE SEQUENCE [LARGE SCALE GENOMIC DNA]</scope>
    <source>
        <strain evidence="3">DAOM:BR144</strain>
    </source>
</reference>
<evidence type="ECO:0000259" key="1">
    <source>
        <dbReference type="PROSITE" id="PS50848"/>
    </source>
</evidence>
<dbReference type="InterPro" id="IPR002913">
    <property type="entry name" value="START_lipid-bd_dom"/>
</dbReference>
<dbReference type="GO" id="GO:0008289">
    <property type="term" value="F:lipid binding"/>
    <property type="evidence" value="ECO:0007669"/>
    <property type="project" value="InterPro"/>
</dbReference>
<protein>
    <recommendedName>
        <fullName evidence="1">START domain-containing protein</fullName>
    </recommendedName>
</protein>
<evidence type="ECO:0000313" key="2">
    <source>
        <dbReference type="EnsemblProtists" id="PYU1_T008409"/>
    </source>
</evidence>
<keyword evidence="3" id="KW-1185">Reference proteome</keyword>
<organism evidence="2 3">
    <name type="scientific">Globisporangium ultimum (strain ATCC 200006 / CBS 805.95 / DAOM BR144)</name>
    <name type="common">Pythium ultimum</name>
    <dbReference type="NCBI Taxonomy" id="431595"/>
    <lineage>
        <taxon>Eukaryota</taxon>
        <taxon>Sar</taxon>
        <taxon>Stramenopiles</taxon>
        <taxon>Oomycota</taxon>
        <taxon>Peronosporomycetes</taxon>
        <taxon>Pythiales</taxon>
        <taxon>Pythiaceae</taxon>
        <taxon>Globisporangium</taxon>
    </lineage>
</organism>
<reference evidence="3" key="1">
    <citation type="journal article" date="2010" name="Genome Biol.">
        <title>Genome sequence of the necrotrophic plant pathogen Pythium ultimum reveals original pathogenicity mechanisms and effector repertoire.</title>
        <authorList>
            <person name="Levesque C.A."/>
            <person name="Brouwer H."/>
            <person name="Cano L."/>
            <person name="Hamilton J.P."/>
            <person name="Holt C."/>
            <person name="Huitema E."/>
            <person name="Raffaele S."/>
            <person name="Robideau G.P."/>
            <person name="Thines M."/>
            <person name="Win J."/>
            <person name="Zerillo M.M."/>
            <person name="Beakes G.W."/>
            <person name="Boore J.L."/>
            <person name="Busam D."/>
            <person name="Dumas B."/>
            <person name="Ferriera S."/>
            <person name="Fuerstenberg S.I."/>
            <person name="Gachon C.M."/>
            <person name="Gaulin E."/>
            <person name="Govers F."/>
            <person name="Grenville-Briggs L."/>
            <person name="Horner N."/>
            <person name="Hostetler J."/>
            <person name="Jiang R.H."/>
            <person name="Johnson J."/>
            <person name="Krajaejun T."/>
            <person name="Lin H."/>
            <person name="Meijer H.J."/>
            <person name="Moore B."/>
            <person name="Morris P."/>
            <person name="Phuntmart V."/>
            <person name="Puiu D."/>
            <person name="Shetty J."/>
            <person name="Stajich J.E."/>
            <person name="Tripathy S."/>
            <person name="Wawra S."/>
            <person name="van West P."/>
            <person name="Whitty B.R."/>
            <person name="Coutinho P.M."/>
            <person name="Henrissat B."/>
            <person name="Martin F."/>
            <person name="Thomas P.D."/>
            <person name="Tyler B.M."/>
            <person name="De Vries R.P."/>
            <person name="Kamoun S."/>
            <person name="Yandell M."/>
            <person name="Tisserat N."/>
            <person name="Buell C.R."/>
        </authorList>
    </citation>
    <scope>NUCLEOTIDE SEQUENCE</scope>
    <source>
        <strain evidence="3">DAOM:BR144</strain>
    </source>
</reference>
<dbReference type="EnsemblProtists" id="PYU1_T008409">
    <property type="protein sequence ID" value="PYU1_T008409"/>
    <property type="gene ID" value="PYU1_G008393"/>
</dbReference>
<dbReference type="SMART" id="SM00234">
    <property type="entry name" value="START"/>
    <property type="match status" value="1"/>
</dbReference>
<dbReference type="OMA" id="FFFGETT"/>
<evidence type="ECO:0000313" key="3">
    <source>
        <dbReference type="Proteomes" id="UP000019132"/>
    </source>
</evidence>
<dbReference type="SUPFAM" id="SSF55961">
    <property type="entry name" value="Bet v1-like"/>
    <property type="match status" value="1"/>
</dbReference>